<dbReference type="InterPro" id="IPR051164">
    <property type="entry name" value="NmrA-like_oxidored"/>
</dbReference>
<feature type="domain" description="NmrA-like" evidence="3">
    <location>
        <begin position="31"/>
        <end position="281"/>
    </location>
</feature>
<comment type="similarity">
    <text evidence="1">Belongs to the NmrA-type oxidoreductase family.</text>
</comment>
<gene>
    <name evidence="4" type="ORF">D6D12_09001</name>
</gene>
<evidence type="ECO:0000313" key="5">
    <source>
        <dbReference type="Proteomes" id="UP000310374"/>
    </source>
</evidence>
<keyword evidence="2" id="KW-0521">NADP</keyword>
<dbReference type="PANTHER" id="PTHR42748">
    <property type="entry name" value="NITROGEN METABOLITE REPRESSION PROTEIN NMRA FAMILY MEMBER"/>
    <property type="match status" value="1"/>
</dbReference>
<evidence type="ECO:0000256" key="2">
    <source>
        <dbReference type="ARBA" id="ARBA00022857"/>
    </source>
</evidence>
<sequence>MTSSTRTFFYTTTSYSAAVRPNLLNMPDFNNDLILITCASGKQSSALIPHLLKSFKKLRLQCNSSESKQMLSSKYPGVEVVQADMASPSDCHRILDGVTTCHLVDPPFHPHETQLGINMIDAAISQQSSSSGPFTHMIYSSVIFPHLRKLLNHDCKRYTEEYLIESGLNYTILQPTHMMEMLPLSLLMSQESPIYQANWNPDTKFSFVTVLDVAEAAAKVITHAEEHYFATYQLVSTALPLSYTQVCELVGKHIGKDVAVKQKSFQDAVNIAIKMINGGKEPPAATKEIGARMFLYYNERGLVGNNNVLGWLLGREPMSYESWLKLKVEEINGQKA</sequence>
<dbReference type="AlphaFoldDB" id="A0AB74JHB8"/>
<dbReference type="Pfam" id="PF05368">
    <property type="entry name" value="NmrA"/>
    <property type="match status" value="1"/>
</dbReference>
<dbReference type="GO" id="GO:0005634">
    <property type="term" value="C:nucleus"/>
    <property type="evidence" value="ECO:0007669"/>
    <property type="project" value="TreeGrafter"/>
</dbReference>
<name>A0AB74JHB8_AURPU</name>
<dbReference type="EMBL" id="QZAT01000176">
    <property type="protein sequence ID" value="THX22642.1"/>
    <property type="molecule type" value="Genomic_DNA"/>
</dbReference>
<dbReference type="PANTHER" id="PTHR42748:SF31">
    <property type="entry name" value="NMRA-LIKE DOMAIN-CONTAINING PROTEIN-RELATED"/>
    <property type="match status" value="1"/>
</dbReference>
<dbReference type="Gene3D" id="3.90.25.10">
    <property type="entry name" value="UDP-galactose 4-epimerase, domain 1"/>
    <property type="match status" value="1"/>
</dbReference>
<comment type="caution">
    <text evidence="4">The sequence shown here is derived from an EMBL/GenBank/DDBJ whole genome shotgun (WGS) entry which is preliminary data.</text>
</comment>
<protein>
    <submittedName>
        <fullName evidence="4">NAD(P)-binding protein</fullName>
    </submittedName>
</protein>
<proteinExistence type="inferred from homology"/>
<dbReference type="Gene3D" id="3.40.50.720">
    <property type="entry name" value="NAD(P)-binding Rossmann-like Domain"/>
    <property type="match status" value="1"/>
</dbReference>
<dbReference type="InterPro" id="IPR036291">
    <property type="entry name" value="NAD(P)-bd_dom_sf"/>
</dbReference>
<dbReference type="SUPFAM" id="SSF51735">
    <property type="entry name" value="NAD(P)-binding Rossmann-fold domains"/>
    <property type="match status" value="1"/>
</dbReference>
<evidence type="ECO:0000313" key="4">
    <source>
        <dbReference type="EMBL" id="THX22642.1"/>
    </source>
</evidence>
<evidence type="ECO:0000256" key="1">
    <source>
        <dbReference type="ARBA" id="ARBA00006328"/>
    </source>
</evidence>
<reference evidence="4 5" key="1">
    <citation type="submission" date="2018-10" db="EMBL/GenBank/DDBJ databases">
        <title>Fifty Aureobasidium pullulans genomes reveal a recombining polyextremotolerant generalist.</title>
        <authorList>
            <person name="Gostincar C."/>
            <person name="Turk M."/>
            <person name="Zajc J."/>
            <person name="Gunde-Cimerman N."/>
        </authorList>
    </citation>
    <scope>NUCLEOTIDE SEQUENCE [LARGE SCALE GENOMIC DNA]</scope>
    <source>
        <strain evidence="4 5">EXF-10081</strain>
    </source>
</reference>
<dbReference type="InterPro" id="IPR008030">
    <property type="entry name" value="NmrA-like"/>
</dbReference>
<evidence type="ECO:0000259" key="3">
    <source>
        <dbReference type="Pfam" id="PF05368"/>
    </source>
</evidence>
<organism evidence="4 5">
    <name type="scientific">Aureobasidium pullulans</name>
    <name type="common">Black yeast</name>
    <name type="synonym">Pullularia pullulans</name>
    <dbReference type="NCBI Taxonomy" id="5580"/>
    <lineage>
        <taxon>Eukaryota</taxon>
        <taxon>Fungi</taxon>
        <taxon>Dikarya</taxon>
        <taxon>Ascomycota</taxon>
        <taxon>Pezizomycotina</taxon>
        <taxon>Dothideomycetes</taxon>
        <taxon>Dothideomycetidae</taxon>
        <taxon>Dothideales</taxon>
        <taxon>Saccotheciaceae</taxon>
        <taxon>Aureobasidium</taxon>
    </lineage>
</organism>
<dbReference type="Proteomes" id="UP000310374">
    <property type="component" value="Unassembled WGS sequence"/>
</dbReference>
<accession>A0AB74JHB8</accession>